<evidence type="ECO:0000313" key="2">
    <source>
        <dbReference type="EMBL" id="RHZ45043.1"/>
    </source>
</evidence>
<dbReference type="STRING" id="41047.A0A397G7Y0"/>
<dbReference type="GeneID" id="38126156"/>
<dbReference type="VEuPathDB" id="FungiDB:CDV56_104182"/>
<feature type="region of interest" description="Disordered" evidence="1">
    <location>
        <begin position="57"/>
        <end position="79"/>
    </location>
</feature>
<proteinExistence type="predicted"/>
<dbReference type="RefSeq" id="XP_026610580.1">
    <property type="nucleotide sequence ID" value="XM_026757801.1"/>
</dbReference>
<keyword evidence="3" id="KW-1185">Reference proteome</keyword>
<protein>
    <submittedName>
        <fullName evidence="2">Uncharacterized protein</fullName>
    </submittedName>
</protein>
<evidence type="ECO:0000256" key="1">
    <source>
        <dbReference type="SAM" id="MobiDB-lite"/>
    </source>
</evidence>
<organism evidence="2 3">
    <name type="scientific">Aspergillus thermomutatus</name>
    <name type="common">Neosartorya pseudofischeri</name>
    <dbReference type="NCBI Taxonomy" id="41047"/>
    <lineage>
        <taxon>Eukaryota</taxon>
        <taxon>Fungi</taxon>
        <taxon>Dikarya</taxon>
        <taxon>Ascomycota</taxon>
        <taxon>Pezizomycotina</taxon>
        <taxon>Eurotiomycetes</taxon>
        <taxon>Eurotiomycetidae</taxon>
        <taxon>Eurotiales</taxon>
        <taxon>Aspergillaceae</taxon>
        <taxon>Aspergillus</taxon>
        <taxon>Aspergillus subgen. Fumigati</taxon>
    </lineage>
</organism>
<feature type="compositionally biased region" description="Polar residues" evidence="1">
    <location>
        <begin position="57"/>
        <end position="77"/>
    </location>
</feature>
<dbReference type="EMBL" id="NKHU02000302">
    <property type="protein sequence ID" value="RHZ45043.1"/>
    <property type="molecule type" value="Genomic_DNA"/>
</dbReference>
<dbReference type="AlphaFoldDB" id="A0A397G7Y0"/>
<dbReference type="Proteomes" id="UP000215305">
    <property type="component" value="Unassembled WGS sequence"/>
</dbReference>
<evidence type="ECO:0000313" key="3">
    <source>
        <dbReference type="Proteomes" id="UP000215305"/>
    </source>
</evidence>
<dbReference type="OrthoDB" id="4384581at2759"/>
<accession>A0A397G7Y0</accession>
<name>A0A397G7Y0_ASPTH</name>
<reference evidence="2" key="1">
    <citation type="submission" date="2018-08" db="EMBL/GenBank/DDBJ databases">
        <title>Draft genome sequence of azole-resistant Aspergillus thermomutatus (Neosartorya pseudofischeri) strain HMR AF 39, isolated from a human nasal aspirate.</title>
        <authorList>
            <person name="Parent-Michaud M."/>
            <person name="Dufresne P.J."/>
            <person name="Fournier E."/>
            <person name="Martineau C."/>
            <person name="Moreira S."/>
            <person name="Perkins V."/>
            <person name="De Repentigny L."/>
            <person name="Dufresne S.F."/>
        </authorList>
    </citation>
    <scope>NUCLEOTIDE SEQUENCE [LARGE SCALE GENOMIC DNA]</scope>
    <source>
        <strain evidence="2">HMR AF 39</strain>
    </source>
</reference>
<gene>
    <name evidence="2" type="ORF">CDV56_104182</name>
</gene>
<sequence length="229" mass="25204">MNTPETPADDANAVAQLTALVANLTDTVKAQVEAQSASNAQIPHLTNLVQSLQAQISTPATSDAQNPPTGASQTLPHSIQGPHESLIQKVEDSVGKPAQAPIRYFDSAERPKEVRELWKDFINYGINLPVILLPLFKDTSDLQCQGPIIVSEMVSPPGTPATLRRSHPCRDGISIWRPIRNGVGPEHGLFRVYPRSRMIESEQELRESGIPALDIRIRADQVDHWLAYR</sequence>
<comment type="caution">
    <text evidence="2">The sequence shown here is derived from an EMBL/GenBank/DDBJ whole genome shotgun (WGS) entry which is preliminary data.</text>
</comment>